<accession>A0A1G2DXP4</accession>
<dbReference type="Gene3D" id="2.30.170.40">
    <property type="entry name" value="Ribosomal protein L28/L24"/>
    <property type="match status" value="1"/>
</dbReference>
<organism evidence="3 4">
    <name type="scientific">Candidatus Nealsonbacteria bacterium RBG_13_37_56</name>
    <dbReference type="NCBI Taxonomy" id="1801661"/>
    <lineage>
        <taxon>Bacteria</taxon>
        <taxon>Candidatus Nealsoniibacteriota</taxon>
    </lineage>
</organism>
<dbReference type="AlphaFoldDB" id="A0A1G2DXP4"/>
<gene>
    <name evidence="3" type="ORF">A2V72_00345</name>
</gene>
<dbReference type="GO" id="GO:0005840">
    <property type="term" value="C:ribosome"/>
    <property type="evidence" value="ECO:0007669"/>
    <property type="project" value="UniProtKB-KW"/>
</dbReference>
<proteinExistence type="predicted"/>
<dbReference type="GO" id="GO:1990904">
    <property type="term" value="C:ribonucleoprotein complex"/>
    <property type="evidence" value="ECO:0007669"/>
    <property type="project" value="UniProtKB-KW"/>
</dbReference>
<dbReference type="SUPFAM" id="SSF143800">
    <property type="entry name" value="L28p-like"/>
    <property type="match status" value="1"/>
</dbReference>
<reference evidence="3 4" key="1">
    <citation type="journal article" date="2016" name="Nat. Commun.">
        <title>Thousands of microbial genomes shed light on interconnected biogeochemical processes in an aquifer system.</title>
        <authorList>
            <person name="Anantharaman K."/>
            <person name="Brown C.T."/>
            <person name="Hug L.A."/>
            <person name="Sharon I."/>
            <person name="Castelle C.J."/>
            <person name="Probst A.J."/>
            <person name="Thomas B.C."/>
            <person name="Singh A."/>
            <person name="Wilkins M.J."/>
            <person name="Karaoz U."/>
            <person name="Brodie E.L."/>
            <person name="Williams K.H."/>
            <person name="Hubbard S.S."/>
            <person name="Banfield J.F."/>
        </authorList>
    </citation>
    <scope>NUCLEOTIDE SEQUENCE [LARGE SCALE GENOMIC DNA]</scope>
</reference>
<dbReference type="Proteomes" id="UP000178893">
    <property type="component" value="Unassembled WGS sequence"/>
</dbReference>
<evidence type="ECO:0008006" key="5">
    <source>
        <dbReference type="Google" id="ProtNLM"/>
    </source>
</evidence>
<keyword evidence="2" id="KW-0687">Ribonucleoprotein</keyword>
<evidence type="ECO:0000313" key="4">
    <source>
        <dbReference type="Proteomes" id="UP000178893"/>
    </source>
</evidence>
<dbReference type="InterPro" id="IPR034704">
    <property type="entry name" value="Ribosomal_bL28/bL31-like_sf"/>
</dbReference>
<sequence length="75" mass="8481">MAKECSICKKGSMMVWKLKKLRGKYNPTSKKRKYPNLQWVRLPSSGVKPRGGHAPLRGKRVLACAKCIKALGKRK</sequence>
<comment type="caution">
    <text evidence="3">The sequence shown here is derived from an EMBL/GenBank/DDBJ whole genome shotgun (WGS) entry which is preliminary data.</text>
</comment>
<dbReference type="GO" id="GO:0003735">
    <property type="term" value="F:structural constituent of ribosome"/>
    <property type="evidence" value="ECO:0007669"/>
    <property type="project" value="InterPro"/>
</dbReference>
<name>A0A1G2DXP4_9BACT</name>
<keyword evidence="1" id="KW-0689">Ribosomal protein</keyword>
<dbReference type="EMBL" id="MHLW01000013">
    <property type="protein sequence ID" value="OGZ18172.1"/>
    <property type="molecule type" value="Genomic_DNA"/>
</dbReference>
<evidence type="ECO:0000256" key="2">
    <source>
        <dbReference type="ARBA" id="ARBA00023274"/>
    </source>
</evidence>
<protein>
    <recommendedName>
        <fullName evidence="5">50S ribosomal protein L28</fullName>
    </recommendedName>
</protein>
<evidence type="ECO:0000256" key="1">
    <source>
        <dbReference type="ARBA" id="ARBA00022980"/>
    </source>
</evidence>
<evidence type="ECO:0000313" key="3">
    <source>
        <dbReference type="EMBL" id="OGZ18172.1"/>
    </source>
</evidence>
<dbReference type="InterPro" id="IPR037147">
    <property type="entry name" value="Ribosomal_bL28_sf"/>
</dbReference>